<keyword evidence="2" id="KW-0548">Nucleotidyltransferase</keyword>
<dbReference type="EMBL" id="LRQG01000256">
    <property type="protein sequence ID" value="KXA32417.1"/>
    <property type="molecule type" value="Genomic_DNA"/>
</dbReference>
<comment type="caution">
    <text evidence="6">The sequence shown here is derived from an EMBL/GenBank/DDBJ whole genome shotgun (WGS) entry which is preliminary data.</text>
</comment>
<dbReference type="Gene3D" id="3.30.460.10">
    <property type="entry name" value="Beta Polymerase, domain 2"/>
    <property type="match status" value="1"/>
</dbReference>
<dbReference type="AlphaFoldDB" id="A0A133PTL2"/>
<organism evidence="6 7">
    <name type="scientific">Prevotella corporis</name>
    <dbReference type="NCBI Taxonomy" id="28128"/>
    <lineage>
        <taxon>Bacteria</taxon>
        <taxon>Pseudomonadati</taxon>
        <taxon>Bacteroidota</taxon>
        <taxon>Bacteroidia</taxon>
        <taxon>Bacteroidales</taxon>
        <taxon>Prevotellaceae</taxon>
        <taxon>Prevotella</taxon>
    </lineage>
</organism>
<dbReference type="PATRIC" id="fig|28128.5.peg.2735"/>
<evidence type="ECO:0000256" key="1">
    <source>
        <dbReference type="ARBA" id="ARBA00022679"/>
    </source>
</evidence>
<proteinExistence type="predicted"/>
<keyword evidence="7" id="KW-1185">Reference proteome</keyword>
<keyword evidence="1" id="KW-0808">Transferase</keyword>
<dbReference type="STRING" id="28128.HMPREF3226_02658"/>
<evidence type="ECO:0000256" key="2">
    <source>
        <dbReference type="ARBA" id="ARBA00022695"/>
    </source>
</evidence>
<evidence type="ECO:0000256" key="4">
    <source>
        <dbReference type="ARBA" id="ARBA00023118"/>
    </source>
</evidence>
<sequence>MDEYFICILFQYKYIYIIMNYQQKIRTLSSRYNPEASVLIEQRQFSDVYSSDDDVVKYVKSAMAAVDADYTNKTKEAGTCVKQHLKGTLQHVSYEYQGSVMTDTHIKGASDIDLLVLSEKFYGTEIDKVRVELQNQAKYSQYQINRLQNYNNAFSLYQGDSTQDLAQLRSDIEEIMTATYSLCDIDNSKAVKITNQHLHRDVDIVTSSWFQSLDYVLEGMPQERRGINIYNKEKGYAEGPDYPFLSISRINSRSAKTQGRLKRMIRFLKNVRTDSDYDIPLNSFEINAICYSIPIQDYYNLNFKDLVYIVWYNMYHLWKDNKENQLRSVVGDEYVFLGKPNKVQALKVLEDEVYQIYNDLKNI</sequence>
<evidence type="ECO:0000313" key="6">
    <source>
        <dbReference type="EMBL" id="KXA32417.1"/>
    </source>
</evidence>
<name>A0A133PTL2_9BACT</name>
<evidence type="ECO:0000313" key="7">
    <source>
        <dbReference type="Proteomes" id="UP000070533"/>
    </source>
</evidence>
<dbReference type="SUPFAM" id="SSF81301">
    <property type="entry name" value="Nucleotidyltransferase"/>
    <property type="match status" value="1"/>
</dbReference>
<evidence type="ECO:0000256" key="3">
    <source>
        <dbReference type="ARBA" id="ARBA00022741"/>
    </source>
</evidence>
<feature type="domain" description="cGAS/DncV-like nucleotidyltransferase C-terminal helical" evidence="5">
    <location>
        <begin position="250"/>
        <end position="346"/>
    </location>
</feature>
<dbReference type="InterPro" id="IPR043519">
    <property type="entry name" value="NT_sf"/>
</dbReference>
<reference evidence="7" key="1">
    <citation type="submission" date="2016-01" db="EMBL/GenBank/DDBJ databases">
        <authorList>
            <person name="Mitreva M."/>
            <person name="Pepin K.H."/>
            <person name="Mihindukulasuriya K.A."/>
            <person name="Fulton R."/>
            <person name="Fronick C."/>
            <person name="O'Laughlin M."/>
            <person name="Miner T."/>
            <person name="Herter B."/>
            <person name="Rosa B.A."/>
            <person name="Cordes M."/>
            <person name="Tomlinson C."/>
            <person name="Wollam A."/>
            <person name="Palsikar V.B."/>
            <person name="Mardis E.R."/>
            <person name="Wilson R.K."/>
        </authorList>
    </citation>
    <scope>NUCLEOTIDE SEQUENCE [LARGE SCALE GENOMIC DNA]</scope>
    <source>
        <strain evidence="7">MJR7716</strain>
    </source>
</reference>
<dbReference type="Proteomes" id="UP000070533">
    <property type="component" value="Unassembled WGS sequence"/>
</dbReference>
<dbReference type="InterPro" id="IPR058909">
    <property type="entry name" value="CD_NTase_C"/>
</dbReference>
<protein>
    <recommendedName>
        <fullName evidence="5">cGAS/DncV-like nucleotidyltransferase C-terminal helical domain-containing protein</fullName>
    </recommendedName>
</protein>
<dbReference type="Pfam" id="PF26305">
    <property type="entry name" value="CD_NTase_C"/>
    <property type="match status" value="1"/>
</dbReference>
<gene>
    <name evidence="6" type="ORF">HMPREF3226_02658</name>
</gene>
<evidence type="ECO:0000259" key="5">
    <source>
        <dbReference type="Pfam" id="PF26305"/>
    </source>
</evidence>
<keyword evidence="3" id="KW-0547">Nucleotide-binding</keyword>
<accession>A0A133PTL2</accession>
<keyword evidence="4" id="KW-0051">Antiviral defense</keyword>